<evidence type="ECO:0000256" key="6">
    <source>
        <dbReference type="SAM" id="MobiDB-lite"/>
    </source>
</evidence>
<accession>A0A849HKF6</accession>
<proteinExistence type="inferred from homology"/>
<feature type="transmembrane region" description="Helical" evidence="5">
    <location>
        <begin position="27"/>
        <end position="43"/>
    </location>
</feature>
<protein>
    <recommendedName>
        <fullName evidence="5">Probable membrane transporter protein</fullName>
    </recommendedName>
</protein>
<keyword evidence="8" id="KW-1185">Reference proteome</keyword>
<comment type="caution">
    <text evidence="7">The sequence shown here is derived from an EMBL/GenBank/DDBJ whole genome shotgun (WGS) entry which is preliminary data.</text>
</comment>
<feature type="region of interest" description="Disordered" evidence="6">
    <location>
        <begin position="105"/>
        <end position="133"/>
    </location>
</feature>
<dbReference type="AlphaFoldDB" id="A0A849HKF6"/>
<dbReference type="Pfam" id="PF01925">
    <property type="entry name" value="TauE"/>
    <property type="match status" value="1"/>
</dbReference>
<evidence type="ECO:0000256" key="1">
    <source>
        <dbReference type="ARBA" id="ARBA00004141"/>
    </source>
</evidence>
<evidence type="ECO:0000256" key="3">
    <source>
        <dbReference type="ARBA" id="ARBA00022989"/>
    </source>
</evidence>
<keyword evidence="2 5" id="KW-0812">Transmembrane</keyword>
<evidence type="ECO:0000313" key="8">
    <source>
        <dbReference type="Proteomes" id="UP000588586"/>
    </source>
</evidence>
<dbReference type="InterPro" id="IPR002781">
    <property type="entry name" value="TM_pro_TauE-like"/>
</dbReference>
<dbReference type="GO" id="GO:0005886">
    <property type="term" value="C:plasma membrane"/>
    <property type="evidence" value="ECO:0007669"/>
    <property type="project" value="UniProtKB-SubCell"/>
</dbReference>
<evidence type="ECO:0000256" key="4">
    <source>
        <dbReference type="ARBA" id="ARBA00023136"/>
    </source>
</evidence>
<gene>
    <name evidence="7" type="ORF">HJG52_13535</name>
</gene>
<dbReference type="RefSeq" id="WP_171244047.1">
    <property type="nucleotide sequence ID" value="NZ_JABEPQ010000002.1"/>
</dbReference>
<evidence type="ECO:0000256" key="5">
    <source>
        <dbReference type="RuleBase" id="RU363041"/>
    </source>
</evidence>
<keyword evidence="4 5" id="KW-0472">Membrane</keyword>
<keyword evidence="5" id="KW-1003">Cell membrane</keyword>
<feature type="compositionally biased region" description="Pro residues" evidence="6">
    <location>
        <begin position="123"/>
        <end position="133"/>
    </location>
</feature>
<organism evidence="7 8">
    <name type="scientific">Knoellia koreensis</name>
    <dbReference type="NCBI Taxonomy" id="2730921"/>
    <lineage>
        <taxon>Bacteria</taxon>
        <taxon>Bacillati</taxon>
        <taxon>Actinomycetota</taxon>
        <taxon>Actinomycetes</taxon>
        <taxon>Micrococcales</taxon>
        <taxon>Intrasporangiaceae</taxon>
        <taxon>Knoellia</taxon>
    </lineage>
</organism>
<feature type="transmembrane region" description="Helical" evidence="5">
    <location>
        <begin position="63"/>
        <end position="87"/>
    </location>
</feature>
<feature type="compositionally biased region" description="Polar residues" evidence="6">
    <location>
        <begin position="110"/>
        <end position="122"/>
    </location>
</feature>
<evidence type="ECO:0000313" key="7">
    <source>
        <dbReference type="EMBL" id="NNM47024.1"/>
    </source>
</evidence>
<comment type="similarity">
    <text evidence="5">Belongs to the 4-toluene sulfonate uptake permease (TSUP) (TC 2.A.102) family.</text>
</comment>
<dbReference type="Proteomes" id="UP000588586">
    <property type="component" value="Unassembled WGS sequence"/>
</dbReference>
<sequence>MLTGSLLVAWAGATWVTRMPSSTLNQVLPMLLVLIGATLAWTTPPTSNPHPHPATRTALDVGAGVGIGIVAALMGVAPGELLILTIVRLFAVDIKTAGSLPGRIPRLGPSRSTATGVTTVSPCSPPTKPFSSP</sequence>
<reference evidence="7 8" key="1">
    <citation type="submission" date="2020-04" db="EMBL/GenBank/DDBJ databases">
        <title>Knoellia sp. isolate from air conditioner.</title>
        <authorList>
            <person name="Chea S."/>
            <person name="Kim D.-U."/>
        </authorList>
    </citation>
    <scope>NUCLEOTIDE SEQUENCE [LARGE SCALE GENOMIC DNA]</scope>
    <source>
        <strain evidence="7 8">DB2414S</strain>
    </source>
</reference>
<name>A0A849HKF6_9MICO</name>
<dbReference type="EMBL" id="JABEPQ010000002">
    <property type="protein sequence ID" value="NNM47024.1"/>
    <property type="molecule type" value="Genomic_DNA"/>
</dbReference>
<evidence type="ECO:0000256" key="2">
    <source>
        <dbReference type="ARBA" id="ARBA00022692"/>
    </source>
</evidence>
<keyword evidence="3 5" id="KW-1133">Transmembrane helix</keyword>
<comment type="subcellular location">
    <subcellularLocation>
        <location evidence="5">Cell membrane</location>
        <topology evidence="5">Multi-pass membrane protein</topology>
    </subcellularLocation>
    <subcellularLocation>
        <location evidence="1">Membrane</location>
        <topology evidence="1">Multi-pass membrane protein</topology>
    </subcellularLocation>
</comment>